<accession>A0A6A8DL65</accession>
<proteinExistence type="predicted"/>
<feature type="transmembrane region" description="Helical" evidence="1">
    <location>
        <begin position="248"/>
        <end position="279"/>
    </location>
</feature>
<keyword evidence="1" id="KW-0472">Membrane</keyword>
<feature type="transmembrane region" description="Helical" evidence="1">
    <location>
        <begin position="187"/>
        <end position="205"/>
    </location>
</feature>
<dbReference type="SUPFAM" id="SSF50156">
    <property type="entry name" value="PDZ domain-like"/>
    <property type="match status" value="1"/>
</dbReference>
<dbReference type="Pfam" id="PF17820">
    <property type="entry name" value="PDZ_6"/>
    <property type="match status" value="1"/>
</dbReference>
<evidence type="ECO:0000256" key="1">
    <source>
        <dbReference type="SAM" id="Phobius"/>
    </source>
</evidence>
<dbReference type="AlphaFoldDB" id="A0A6A8DL65"/>
<feature type="transmembrane region" description="Helical" evidence="1">
    <location>
        <begin position="105"/>
        <end position="123"/>
    </location>
</feature>
<feature type="transmembrane region" description="Helical" evidence="1">
    <location>
        <begin position="20"/>
        <end position="36"/>
    </location>
</feature>
<sequence>MEDWLIESAKGIGKMFLNPLLYWFVIVLILASMKRIKKERQNFGTKIFDMFAENKRTWPVSLVSGVLLSLFAIGLGIVFNYAVILLLISIMFLFSIATKFTWLSAAYTFGFTFLLLLLIPVLPNDVVPADLVTEFGQVDLVSFTILLGIFIIIEAVMMMRVKRNETFPELIKGNRGKWVGQHRIKKIAIIPFFTLVPSGLILPFIEWWPIFSIGGKSYGLLVLPLMVGFEHVVKGISPIKGVRELGQYILILGLLTVGFAISGLYLAIMSIVAVSIAIIGREFISYRFKYKDQQLRPFFRPDQTGLVILGVIPGTPAERLGLLVGEKIIKVNGERVFSEQEFYEALQLSSSFCKLDIRDDRGEIRFVQRAMYQGEHYELGIVFAKNKFRRRKKERLA</sequence>
<dbReference type="InterPro" id="IPR036034">
    <property type="entry name" value="PDZ_sf"/>
</dbReference>
<dbReference type="InterPro" id="IPR001478">
    <property type="entry name" value="PDZ"/>
</dbReference>
<dbReference type="InterPro" id="IPR041489">
    <property type="entry name" value="PDZ_6"/>
</dbReference>
<feature type="transmembrane region" description="Helical" evidence="1">
    <location>
        <begin position="81"/>
        <end position="98"/>
    </location>
</feature>
<dbReference type="EMBL" id="WJNG01000003">
    <property type="protein sequence ID" value="MRH41992.1"/>
    <property type="molecule type" value="Genomic_DNA"/>
</dbReference>
<keyword evidence="4" id="KW-1185">Reference proteome</keyword>
<evidence type="ECO:0000313" key="4">
    <source>
        <dbReference type="Proteomes" id="UP000799092"/>
    </source>
</evidence>
<name>A0A6A8DL65_9BACI</name>
<feature type="domain" description="PDZ" evidence="2">
    <location>
        <begin position="305"/>
        <end position="361"/>
    </location>
</feature>
<feature type="transmembrane region" description="Helical" evidence="1">
    <location>
        <begin position="57"/>
        <end position="75"/>
    </location>
</feature>
<dbReference type="RefSeq" id="WP_153735648.1">
    <property type="nucleotide sequence ID" value="NZ_WJNG01000003.1"/>
</dbReference>
<dbReference type="PROSITE" id="PS50106">
    <property type="entry name" value="PDZ"/>
    <property type="match status" value="1"/>
</dbReference>
<dbReference type="Proteomes" id="UP000799092">
    <property type="component" value="Unassembled WGS sequence"/>
</dbReference>
<comment type="caution">
    <text evidence="3">The sequence shown here is derived from an EMBL/GenBank/DDBJ whole genome shotgun (WGS) entry which is preliminary data.</text>
</comment>
<feature type="transmembrane region" description="Helical" evidence="1">
    <location>
        <begin position="135"/>
        <end position="157"/>
    </location>
</feature>
<dbReference type="Gene3D" id="2.30.42.10">
    <property type="match status" value="1"/>
</dbReference>
<keyword evidence="1" id="KW-1133">Transmembrane helix</keyword>
<evidence type="ECO:0000259" key="2">
    <source>
        <dbReference type="PROSITE" id="PS50106"/>
    </source>
</evidence>
<reference evidence="3" key="1">
    <citation type="submission" date="2019-11" db="EMBL/GenBank/DDBJ databases">
        <authorList>
            <person name="Li J."/>
        </authorList>
    </citation>
    <scope>NUCLEOTIDE SEQUENCE</scope>
    <source>
        <strain evidence="3">B6B</strain>
    </source>
</reference>
<organism evidence="3 4">
    <name type="scientific">Aquibacillus halophilus</name>
    <dbReference type="NCBI Taxonomy" id="930132"/>
    <lineage>
        <taxon>Bacteria</taxon>
        <taxon>Bacillati</taxon>
        <taxon>Bacillota</taxon>
        <taxon>Bacilli</taxon>
        <taxon>Bacillales</taxon>
        <taxon>Bacillaceae</taxon>
        <taxon>Aquibacillus</taxon>
    </lineage>
</organism>
<protein>
    <submittedName>
        <fullName evidence="3">PDZ domain-containing protein</fullName>
    </submittedName>
</protein>
<keyword evidence="1" id="KW-0812">Transmembrane</keyword>
<evidence type="ECO:0000313" key="3">
    <source>
        <dbReference type="EMBL" id="MRH41992.1"/>
    </source>
</evidence>
<dbReference type="OrthoDB" id="198399at2"/>
<gene>
    <name evidence="3" type="ORF">GH741_04795</name>
</gene>
<dbReference type="SMART" id="SM00228">
    <property type="entry name" value="PDZ"/>
    <property type="match status" value="1"/>
</dbReference>